<dbReference type="PANTHER" id="PTHR22767:SF2">
    <property type="entry name" value="N(ALPHA)-ACETYLTRANSFERASE 15_16, ISOFORM A"/>
    <property type="match status" value="1"/>
</dbReference>
<gene>
    <name evidence="5" type="ORF">FH972_022121</name>
</gene>
<comment type="caution">
    <text evidence="5">The sequence shown here is derived from an EMBL/GenBank/DDBJ whole genome shotgun (WGS) entry which is preliminary data.</text>
</comment>
<sequence length="838" mass="94904">MLSRTSNRSSTKRVRPRSANVRIRTDRMSPGLKAADQILKKNPNHGDTEAMKALILNSLGQTEEAFALAKTALKDDMKSHVCWHVYGILWRSVKNNEEAIKAYRFALKLEPDSPQVLRDLALLQIQTRDYQGYIQSRNLMLQQRSSLRLNWTALAIAHHLAEDFKSAENVLNTYEGTLKHTPSKGDIEHAEAVLYKNMIIAESGDVQRALEHLDTIYQTSPDRTAVMELRAKYLLQLDKKEEAEKAYRALLDRNAEYRAYYEGLEKALGLDKSQKQELKELYASYANKNDRIDAARRIPLDFLEGEDFKEAADSYLRAKLHKGVPSTFNNVKSLYADASKLKTIEGLVEGYQSEGVANGDATGATTKKDSFHETTLYFLAQHYNYKLSRDLKKAMQYVDKLIELSPKTYDYHMTKARVLKHSGNISEASKAMSHARELDIKDRYINTKCAKYQLRNDENADALATMSKFTRNEVVGGTLGDLTDMQSLWYLTEDGEAYARRSEYGLALKRFHTVFDIFDVWQEDQFDFHSFSLRKGQIRAYVDTLRWEDRLRSHPFYKRIAVDAIKVYLALHDRPILSQETATNGVDPTDAKAIKKAKKEAERREREDAERREAERKAAAAKKANATADGETKKPDEDPNGKKLRETKEPLAVATRFLAPLLEFGAADLEVQHLGFEVYLRKGKFFLALKSLLAAFTIAPEDPTAHAQAVRFRQACKPLDENKAVLDLASSSLPAPFNDAKADLASHNEAFVKQHADSPRHVYNYARALKALDPSSSQGQKTILEVPDRCKDVNLAQGLEGIALLRELGSEKASIQAFAKKLQDKWPAATILEREASR</sequence>
<evidence type="ECO:0000256" key="4">
    <source>
        <dbReference type="SAM" id="MobiDB-lite"/>
    </source>
</evidence>
<feature type="region of interest" description="Disordered" evidence="4">
    <location>
        <begin position="581"/>
        <end position="647"/>
    </location>
</feature>
<dbReference type="Pfam" id="PF12569">
    <property type="entry name" value="NatA_aux_su"/>
    <property type="match status" value="1"/>
</dbReference>
<dbReference type="OrthoDB" id="10263032at2759"/>
<dbReference type="EMBL" id="VIBQ01000010">
    <property type="protein sequence ID" value="KAB8339186.1"/>
    <property type="molecule type" value="Genomic_DNA"/>
</dbReference>
<organism evidence="5 6">
    <name type="scientific">Carpinus fangiana</name>
    <dbReference type="NCBI Taxonomy" id="176857"/>
    <lineage>
        <taxon>Eukaryota</taxon>
        <taxon>Viridiplantae</taxon>
        <taxon>Streptophyta</taxon>
        <taxon>Embryophyta</taxon>
        <taxon>Tracheophyta</taxon>
        <taxon>Spermatophyta</taxon>
        <taxon>Magnoliopsida</taxon>
        <taxon>eudicotyledons</taxon>
        <taxon>Gunneridae</taxon>
        <taxon>Pentapetalae</taxon>
        <taxon>rosids</taxon>
        <taxon>fabids</taxon>
        <taxon>Fagales</taxon>
        <taxon>Betulaceae</taxon>
        <taxon>Carpinus</taxon>
    </lineage>
</organism>
<protein>
    <submittedName>
        <fullName evidence="5">Uncharacterized protein</fullName>
    </submittedName>
</protein>
<feature type="compositionally biased region" description="Basic and acidic residues" evidence="4">
    <location>
        <begin position="589"/>
        <end position="618"/>
    </location>
</feature>
<evidence type="ECO:0000256" key="2">
    <source>
        <dbReference type="ARBA" id="ARBA00022803"/>
    </source>
</evidence>
<feature type="region of interest" description="Disordered" evidence="4">
    <location>
        <begin position="1"/>
        <end position="20"/>
    </location>
</feature>
<dbReference type="PROSITE" id="PS50005">
    <property type="entry name" value="TPR"/>
    <property type="match status" value="1"/>
</dbReference>
<dbReference type="SMART" id="SM00028">
    <property type="entry name" value="TPR"/>
    <property type="match status" value="3"/>
</dbReference>
<dbReference type="GO" id="GO:0031415">
    <property type="term" value="C:NatA complex"/>
    <property type="evidence" value="ECO:0007669"/>
    <property type="project" value="TreeGrafter"/>
</dbReference>
<dbReference type="AlphaFoldDB" id="A0A5N6KRB2"/>
<dbReference type="FunFam" id="1.25.40.1040:FF:000003">
    <property type="entry name" value="N-terminal acetyltransferase A, auxiliary subunit"/>
    <property type="match status" value="1"/>
</dbReference>
<dbReference type="PIRSF" id="PIRSF000422">
    <property type="entry name" value="N-terminal-AcTrfase-A_aux_su"/>
    <property type="match status" value="1"/>
</dbReference>
<dbReference type="InterPro" id="IPR021183">
    <property type="entry name" value="NatA_aux_su"/>
</dbReference>
<feature type="repeat" description="TPR" evidence="3">
    <location>
        <begin position="80"/>
        <end position="113"/>
    </location>
</feature>
<keyword evidence="6" id="KW-1185">Reference proteome</keyword>
<evidence type="ECO:0000256" key="3">
    <source>
        <dbReference type="PROSITE-ProRule" id="PRU00339"/>
    </source>
</evidence>
<dbReference type="SUPFAM" id="SSF48452">
    <property type="entry name" value="TPR-like"/>
    <property type="match status" value="2"/>
</dbReference>
<dbReference type="Proteomes" id="UP000327013">
    <property type="component" value="Unassembled WGS sequence"/>
</dbReference>
<dbReference type="Gene3D" id="1.25.40.1040">
    <property type="match status" value="1"/>
</dbReference>
<name>A0A5N6KRB2_9ROSI</name>
<evidence type="ECO:0000313" key="6">
    <source>
        <dbReference type="Proteomes" id="UP000327013"/>
    </source>
</evidence>
<evidence type="ECO:0000256" key="1">
    <source>
        <dbReference type="ARBA" id="ARBA00022737"/>
    </source>
</evidence>
<evidence type="ECO:0000313" key="5">
    <source>
        <dbReference type="EMBL" id="KAB8339186.1"/>
    </source>
</evidence>
<proteinExistence type="predicted"/>
<dbReference type="PANTHER" id="PTHR22767">
    <property type="entry name" value="N-TERMINAL ACETYLTRANSFERASE-RELATED"/>
    <property type="match status" value="1"/>
</dbReference>
<accession>A0A5N6KRB2</accession>
<dbReference type="InterPro" id="IPR011990">
    <property type="entry name" value="TPR-like_helical_dom_sf"/>
</dbReference>
<dbReference type="InterPro" id="IPR019734">
    <property type="entry name" value="TPR_rpt"/>
</dbReference>
<reference evidence="5 6" key="1">
    <citation type="submission" date="2019-06" db="EMBL/GenBank/DDBJ databases">
        <title>A chromosomal-level reference genome of Carpinus fangiana (Coryloideae, Betulaceae).</title>
        <authorList>
            <person name="Yang X."/>
            <person name="Wang Z."/>
            <person name="Zhang L."/>
            <person name="Hao G."/>
            <person name="Liu J."/>
            <person name="Yang Y."/>
        </authorList>
    </citation>
    <scope>NUCLEOTIDE SEQUENCE [LARGE SCALE GENOMIC DNA]</scope>
    <source>
        <strain evidence="5">Cfa_2016G</strain>
        <tissue evidence="5">Leaf</tissue>
    </source>
</reference>
<feature type="compositionally biased region" description="Basic and acidic residues" evidence="4">
    <location>
        <begin position="630"/>
        <end position="647"/>
    </location>
</feature>
<keyword evidence="1" id="KW-0677">Repeat</keyword>
<keyword evidence="2 3" id="KW-0802">TPR repeat</keyword>
<dbReference type="Gene3D" id="1.25.40.1010">
    <property type="match status" value="1"/>
</dbReference>